<dbReference type="OrthoDB" id="447477at2759"/>
<dbReference type="Proteomes" id="UP000683360">
    <property type="component" value="Unassembled WGS sequence"/>
</dbReference>
<organism evidence="1 2">
    <name type="scientific">Mytilus edulis</name>
    <name type="common">Blue mussel</name>
    <dbReference type="NCBI Taxonomy" id="6550"/>
    <lineage>
        <taxon>Eukaryota</taxon>
        <taxon>Metazoa</taxon>
        <taxon>Spiralia</taxon>
        <taxon>Lophotrochozoa</taxon>
        <taxon>Mollusca</taxon>
        <taxon>Bivalvia</taxon>
        <taxon>Autobranchia</taxon>
        <taxon>Pteriomorphia</taxon>
        <taxon>Mytilida</taxon>
        <taxon>Mytiloidea</taxon>
        <taxon>Mytilidae</taxon>
        <taxon>Mytilinae</taxon>
        <taxon>Mytilus</taxon>
    </lineage>
</organism>
<sequence length="349" mass="40516">MVKYMKDENTIVEKGTEEVSQTIAGGMASGGPSEPEKAKSYENYLQLEKVLGGVRRLSEVNNDPAHDEHLFIVIHQAFELWFKQMLFDLESIIEIFDSKPGRDEKQMLTITQRLERIVLIWKLLIDQFFIIETIPPLNFLEFRHHLGSASGFQSLQFRLLENKFGIRDEDRKKYANKTYIDMLDAESSKDKLRESAKDKTLLSVVQLWLEDMDDIDSDFWQRYTKAVVHSGNQASFEGVVDKDKYESDREHGIRRLSHKAFKGALRISLLRDEPGYCLPYKVLSLITDVDGLIMKWRYNHVLMVHRMIGSKAGTGGSSGYQYLQSTVSDKYRIFIDFFNMSTFLMPRRI</sequence>
<comment type="caution">
    <text evidence="1">The sequence shown here is derived from an EMBL/GenBank/DDBJ whole genome shotgun (WGS) entry which is preliminary data.</text>
</comment>
<dbReference type="EMBL" id="CAJPWZ010000057">
    <property type="protein sequence ID" value="CAG2185018.1"/>
    <property type="molecule type" value="Genomic_DNA"/>
</dbReference>
<protein>
    <submittedName>
        <fullName evidence="1">TDO2</fullName>
        <ecNumber evidence="1">1.13.11.11</ecNumber>
    </submittedName>
</protein>
<dbReference type="GO" id="GO:0046872">
    <property type="term" value="F:metal ion binding"/>
    <property type="evidence" value="ECO:0007669"/>
    <property type="project" value="InterPro"/>
</dbReference>
<dbReference type="GO" id="GO:0004833">
    <property type="term" value="F:L-tryptophan 2,3-dioxygenase activity"/>
    <property type="evidence" value="ECO:0007669"/>
    <property type="project" value="UniProtKB-EC"/>
</dbReference>
<accession>A0A8S3PPA9</accession>
<evidence type="ECO:0000313" key="2">
    <source>
        <dbReference type="Proteomes" id="UP000683360"/>
    </source>
</evidence>
<keyword evidence="1" id="KW-0560">Oxidoreductase</keyword>
<dbReference type="GO" id="GO:0019442">
    <property type="term" value="P:L-tryptophan catabolic process to acetyl-CoA"/>
    <property type="evidence" value="ECO:0007669"/>
    <property type="project" value="TreeGrafter"/>
</dbReference>
<reference evidence="1" key="1">
    <citation type="submission" date="2021-03" db="EMBL/GenBank/DDBJ databases">
        <authorList>
            <person name="Bekaert M."/>
        </authorList>
    </citation>
    <scope>NUCLEOTIDE SEQUENCE</scope>
</reference>
<dbReference type="Gene3D" id="1.20.58.480">
    <property type="match status" value="1"/>
</dbReference>
<proteinExistence type="predicted"/>
<dbReference type="GO" id="GO:0020037">
    <property type="term" value="F:heme binding"/>
    <property type="evidence" value="ECO:0007669"/>
    <property type="project" value="InterPro"/>
</dbReference>
<gene>
    <name evidence="1" type="ORF">MEDL_644</name>
</gene>
<dbReference type="GO" id="GO:0019441">
    <property type="term" value="P:L-tryptophan catabolic process to kynurenine"/>
    <property type="evidence" value="ECO:0007669"/>
    <property type="project" value="InterPro"/>
</dbReference>
<dbReference type="PANTHER" id="PTHR10138:SF0">
    <property type="entry name" value="TRYPTOPHAN 2,3-DIOXYGENASE"/>
    <property type="match status" value="1"/>
</dbReference>
<dbReference type="PANTHER" id="PTHR10138">
    <property type="entry name" value="TRYPTOPHAN 2,3-DIOXYGENASE"/>
    <property type="match status" value="1"/>
</dbReference>
<dbReference type="EC" id="1.13.11.11" evidence="1"/>
<dbReference type="SUPFAM" id="SSF140959">
    <property type="entry name" value="Indolic compounds 2,3-dioxygenase-like"/>
    <property type="match status" value="1"/>
</dbReference>
<dbReference type="InterPro" id="IPR004981">
    <property type="entry name" value="Trp_2_3_dOase"/>
</dbReference>
<evidence type="ECO:0000313" key="1">
    <source>
        <dbReference type="EMBL" id="CAG2185018.1"/>
    </source>
</evidence>
<dbReference type="Pfam" id="PF03301">
    <property type="entry name" value="Trp_dioxygenase"/>
    <property type="match status" value="2"/>
</dbReference>
<dbReference type="InterPro" id="IPR037217">
    <property type="entry name" value="Trp/Indoleamine_2_3_dOase-like"/>
</dbReference>
<dbReference type="AlphaFoldDB" id="A0A8S3PPA9"/>
<name>A0A8S3PPA9_MYTED</name>
<keyword evidence="2" id="KW-1185">Reference proteome</keyword>